<evidence type="ECO:0000313" key="2">
    <source>
        <dbReference type="EMBL" id="ERF69984.1"/>
    </source>
</evidence>
<dbReference type="RefSeq" id="XP_007804318.1">
    <property type="nucleotide sequence ID" value="XM_007806127.1"/>
</dbReference>
<evidence type="ECO:0000256" key="1">
    <source>
        <dbReference type="SAM" id="MobiDB-lite"/>
    </source>
</evidence>
<dbReference type="OrthoDB" id="10414986at2759"/>
<dbReference type="AlphaFoldDB" id="U1HLV4"/>
<protein>
    <submittedName>
        <fullName evidence="2">Uncharacterized protein</fullName>
    </submittedName>
</protein>
<organism evidence="2 3">
    <name type="scientific">Endocarpon pusillum (strain Z07020 / HMAS-L-300199)</name>
    <name type="common">Lichen-forming fungus</name>
    <dbReference type="NCBI Taxonomy" id="1263415"/>
    <lineage>
        <taxon>Eukaryota</taxon>
        <taxon>Fungi</taxon>
        <taxon>Dikarya</taxon>
        <taxon>Ascomycota</taxon>
        <taxon>Pezizomycotina</taxon>
        <taxon>Eurotiomycetes</taxon>
        <taxon>Chaetothyriomycetidae</taxon>
        <taxon>Verrucariales</taxon>
        <taxon>Verrucariaceae</taxon>
        <taxon>Endocarpon</taxon>
    </lineage>
</organism>
<keyword evidence="3" id="KW-1185">Reference proteome</keyword>
<dbReference type="HOGENOM" id="CLU_973268_0_0_1"/>
<dbReference type="Proteomes" id="UP000019373">
    <property type="component" value="Unassembled WGS sequence"/>
</dbReference>
<feature type="compositionally biased region" description="Polar residues" evidence="1">
    <location>
        <begin position="1"/>
        <end position="13"/>
    </location>
</feature>
<feature type="compositionally biased region" description="Polar residues" evidence="1">
    <location>
        <begin position="31"/>
        <end position="44"/>
    </location>
</feature>
<feature type="compositionally biased region" description="Polar residues" evidence="1">
    <location>
        <begin position="91"/>
        <end position="101"/>
    </location>
</feature>
<dbReference type="EMBL" id="KE721364">
    <property type="protein sequence ID" value="ERF69984.1"/>
    <property type="molecule type" value="Genomic_DNA"/>
</dbReference>
<evidence type="ECO:0000313" key="3">
    <source>
        <dbReference type="Proteomes" id="UP000019373"/>
    </source>
</evidence>
<name>U1HLV4_ENDPU</name>
<accession>U1HLV4</accession>
<sequence>MSASPNALFTNRTPTAPPEPNSPPDRRDCKNTGQACADTPSSKSKTFVSKLWAGFKQPKTVLAKHLNVNKRLRKLMSLRRKESEIAPKEPQSAQDVTNTASPPSEPNPFPPLVQETAVEILNPPGRPLATCTLTSSSLSLSSQPGASANTSRATVTRQPQSIINVVEGQFRADVRHSTSFSEATTLQNSDVVNDSSSHRQSTGRPLTPTDSARGSINDPSNVAAPPASSQPLRMSMQGLHINTQHLNVPVSDDEDGQSTARGRNSSATSEGDFFGVGGHFDESPAQ</sequence>
<feature type="region of interest" description="Disordered" evidence="1">
    <location>
        <begin position="179"/>
        <end position="230"/>
    </location>
</feature>
<feature type="region of interest" description="Disordered" evidence="1">
    <location>
        <begin position="1"/>
        <end position="44"/>
    </location>
</feature>
<feature type="region of interest" description="Disordered" evidence="1">
    <location>
        <begin position="242"/>
        <end position="286"/>
    </location>
</feature>
<feature type="compositionally biased region" description="Polar residues" evidence="1">
    <location>
        <begin position="179"/>
        <end position="220"/>
    </location>
</feature>
<feature type="region of interest" description="Disordered" evidence="1">
    <location>
        <begin position="81"/>
        <end position="111"/>
    </location>
</feature>
<proteinExistence type="predicted"/>
<feature type="region of interest" description="Disordered" evidence="1">
    <location>
        <begin position="137"/>
        <end position="156"/>
    </location>
</feature>
<feature type="compositionally biased region" description="Polar residues" evidence="1">
    <location>
        <begin position="257"/>
        <end position="269"/>
    </location>
</feature>
<gene>
    <name evidence="2" type="ORF">EPUS_03536</name>
</gene>
<feature type="compositionally biased region" description="Polar residues" evidence="1">
    <location>
        <begin position="143"/>
        <end position="156"/>
    </location>
</feature>
<reference evidence="3" key="1">
    <citation type="journal article" date="2014" name="BMC Genomics">
        <title>Genome characteristics reveal the impact of lichenization on lichen-forming fungus Endocarpon pusillum Hedwig (Verrucariales, Ascomycota).</title>
        <authorList>
            <person name="Wang Y.-Y."/>
            <person name="Liu B."/>
            <person name="Zhang X.-Y."/>
            <person name="Zhou Q.-M."/>
            <person name="Zhang T."/>
            <person name="Li H."/>
            <person name="Yu Y.-F."/>
            <person name="Zhang X.-L."/>
            <person name="Hao X.-Y."/>
            <person name="Wang M."/>
            <person name="Wang L."/>
            <person name="Wei J.-C."/>
        </authorList>
    </citation>
    <scope>NUCLEOTIDE SEQUENCE [LARGE SCALE GENOMIC DNA]</scope>
    <source>
        <strain evidence="3">Z07020 / HMAS-L-300199</strain>
    </source>
</reference>
<dbReference type="GeneID" id="19238576"/>